<organism evidence="1 2">
    <name type="scientific">Cymbomonas tetramitiformis</name>
    <dbReference type="NCBI Taxonomy" id="36881"/>
    <lineage>
        <taxon>Eukaryota</taxon>
        <taxon>Viridiplantae</taxon>
        <taxon>Chlorophyta</taxon>
        <taxon>Pyramimonadophyceae</taxon>
        <taxon>Pyramimonadales</taxon>
        <taxon>Pyramimonadaceae</taxon>
        <taxon>Cymbomonas</taxon>
    </lineage>
</organism>
<keyword evidence="2" id="KW-1185">Reference proteome</keyword>
<dbReference type="AlphaFoldDB" id="A0AAE0KS00"/>
<evidence type="ECO:0000313" key="1">
    <source>
        <dbReference type="EMBL" id="KAK3258289.1"/>
    </source>
</evidence>
<comment type="caution">
    <text evidence="1">The sequence shown here is derived from an EMBL/GenBank/DDBJ whole genome shotgun (WGS) entry which is preliminary data.</text>
</comment>
<name>A0AAE0KS00_9CHLO</name>
<reference evidence="1 2" key="1">
    <citation type="journal article" date="2015" name="Genome Biol. Evol.">
        <title>Comparative Genomics of a Bacterivorous Green Alga Reveals Evolutionary Causalities and Consequences of Phago-Mixotrophic Mode of Nutrition.</title>
        <authorList>
            <person name="Burns J.A."/>
            <person name="Paasch A."/>
            <person name="Narechania A."/>
            <person name="Kim E."/>
        </authorList>
    </citation>
    <scope>NUCLEOTIDE SEQUENCE [LARGE SCALE GENOMIC DNA]</scope>
    <source>
        <strain evidence="1 2">PLY_AMNH</strain>
    </source>
</reference>
<proteinExistence type="predicted"/>
<sequence>MGLLRTQRWIACVIAAGYLIHALRSLRSYLSFSTSPTIDFVLPEEEMLIPEDDLDEQDAWRGPQGLLQYPLHSPGVASFASLPTPDPKLGKVTAPDKVSAEHVPHEHGAHYASTVEFSSAPHGTFTHLTAGESEATLARLLGPRQGNAEGYRVVHRMSTPPSWVWLPKGLQAEDADPESLEGSCKSLFRRWRSKSIQIQSLSKEQLQQGQVAELLTLALRYSA</sequence>
<dbReference type="EMBL" id="LGRX02019649">
    <property type="protein sequence ID" value="KAK3258289.1"/>
    <property type="molecule type" value="Genomic_DNA"/>
</dbReference>
<evidence type="ECO:0000313" key="2">
    <source>
        <dbReference type="Proteomes" id="UP001190700"/>
    </source>
</evidence>
<feature type="non-terminal residue" evidence="1">
    <location>
        <position position="223"/>
    </location>
</feature>
<gene>
    <name evidence="1" type="ORF">CYMTET_32660</name>
</gene>
<accession>A0AAE0KS00</accession>
<protein>
    <submittedName>
        <fullName evidence="1">Uncharacterized protein</fullName>
    </submittedName>
</protein>
<dbReference type="Proteomes" id="UP001190700">
    <property type="component" value="Unassembled WGS sequence"/>
</dbReference>